<dbReference type="InterPro" id="IPR002931">
    <property type="entry name" value="Transglutaminase-like"/>
</dbReference>
<reference evidence="3 4" key="1">
    <citation type="journal article" date="2020" name="ISME J.">
        <title>Uncovering the hidden diversity of litter-decomposition mechanisms in mushroom-forming fungi.</title>
        <authorList>
            <person name="Floudas D."/>
            <person name="Bentzer J."/>
            <person name="Ahren D."/>
            <person name="Johansson T."/>
            <person name="Persson P."/>
            <person name="Tunlid A."/>
        </authorList>
    </citation>
    <scope>NUCLEOTIDE SEQUENCE [LARGE SCALE GENOMIC DNA]</scope>
    <source>
        <strain evidence="3 4">CBS 175.51</strain>
    </source>
</reference>
<dbReference type="OrthoDB" id="6129702at2759"/>
<dbReference type="SUPFAM" id="SSF54001">
    <property type="entry name" value="Cysteine proteinases"/>
    <property type="match status" value="1"/>
</dbReference>
<keyword evidence="4" id="KW-1185">Reference proteome</keyword>
<evidence type="ECO:0000313" key="3">
    <source>
        <dbReference type="EMBL" id="KAF5325991.1"/>
    </source>
</evidence>
<dbReference type="PANTHER" id="PTHR46333">
    <property type="entry name" value="CYTOKINESIS PROTEIN 3"/>
    <property type="match status" value="1"/>
</dbReference>
<feature type="compositionally biased region" description="Pro residues" evidence="1">
    <location>
        <begin position="152"/>
        <end position="167"/>
    </location>
</feature>
<evidence type="ECO:0000259" key="2">
    <source>
        <dbReference type="Pfam" id="PF01841"/>
    </source>
</evidence>
<proteinExistence type="predicted"/>
<name>A0A8H5F6Z0_9AGAR</name>
<evidence type="ECO:0000256" key="1">
    <source>
        <dbReference type="SAM" id="MobiDB-lite"/>
    </source>
</evidence>
<dbReference type="AlphaFoldDB" id="A0A8H5F6Z0"/>
<gene>
    <name evidence="3" type="ORF">D9611_000249</name>
</gene>
<organism evidence="3 4">
    <name type="scientific">Ephemerocybe angulata</name>
    <dbReference type="NCBI Taxonomy" id="980116"/>
    <lineage>
        <taxon>Eukaryota</taxon>
        <taxon>Fungi</taxon>
        <taxon>Dikarya</taxon>
        <taxon>Basidiomycota</taxon>
        <taxon>Agaricomycotina</taxon>
        <taxon>Agaricomycetes</taxon>
        <taxon>Agaricomycetidae</taxon>
        <taxon>Agaricales</taxon>
        <taxon>Agaricineae</taxon>
        <taxon>Psathyrellaceae</taxon>
        <taxon>Ephemerocybe</taxon>
    </lineage>
</organism>
<feature type="compositionally biased region" description="Pro residues" evidence="1">
    <location>
        <begin position="110"/>
        <end position="122"/>
    </location>
</feature>
<dbReference type="EMBL" id="JAACJK010000163">
    <property type="protein sequence ID" value="KAF5325991.1"/>
    <property type="molecule type" value="Genomic_DNA"/>
</dbReference>
<dbReference type="InterPro" id="IPR052557">
    <property type="entry name" value="CAP/Cytokinesis_protein"/>
</dbReference>
<comment type="caution">
    <text evidence="3">The sequence shown here is derived from an EMBL/GenBank/DDBJ whole genome shotgun (WGS) entry which is preliminary data.</text>
</comment>
<feature type="compositionally biased region" description="Low complexity" evidence="1">
    <location>
        <begin position="94"/>
        <end position="109"/>
    </location>
</feature>
<dbReference type="PANTHER" id="PTHR46333:SF5">
    <property type="entry name" value="TRANSGLUTAMINASE-LIKE DOMAIN-CONTAINING PROTEIN"/>
    <property type="match status" value="1"/>
</dbReference>
<feature type="compositionally biased region" description="Pro residues" evidence="1">
    <location>
        <begin position="1"/>
        <end position="18"/>
    </location>
</feature>
<dbReference type="GO" id="GO:0005737">
    <property type="term" value="C:cytoplasm"/>
    <property type="evidence" value="ECO:0007669"/>
    <property type="project" value="TreeGrafter"/>
</dbReference>
<feature type="region of interest" description="Disordered" evidence="1">
    <location>
        <begin position="1"/>
        <end position="173"/>
    </location>
</feature>
<dbReference type="Pfam" id="PF01841">
    <property type="entry name" value="Transglut_core"/>
    <property type="match status" value="1"/>
</dbReference>
<protein>
    <recommendedName>
        <fullName evidence="2">Transglutaminase-like domain-containing protein</fullName>
    </recommendedName>
</protein>
<evidence type="ECO:0000313" key="4">
    <source>
        <dbReference type="Proteomes" id="UP000541558"/>
    </source>
</evidence>
<feature type="compositionally biased region" description="Basic and acidic residues" evidence="1">
    <location>
        <begin position="21"/>
        <end position="31"/>
    </location>
</feature>
<dbReference type="Gene3D" id="3.10.620.30">
    <property type="match status" value="1"/>
</dbReference>
<accession>A0A8H5F6Z0</accession>
<dbReference type="InterPro" id="IPR038765">
    <property type="entry name" value="Papain-like_cys_pep_sf"/>
</dbReference>
<sequence>MSRPPPPPRRAVPAPPPRRPVRADPSDERGDPSGIKNGISPARAAPPIPLRKPSDSSSVSSVTEREGEGANTIDKSRLLARKPPPRPAPPLPRRLPSLNEAIPPSSKEIPPVPPPPPRPPLPARKRAEDAPQIDRAASPQTPPEVPGRRRLPPPLVRGSTPPPPPPVKLSTKPVLETSSTDGVCIKCYDFSAVDHHASLFPKHNIQSLATLARDLTEPFQSETEKARAIYTWLSHNIIYDVQAFFSGNLQHATPESTVRSGLAVCDGYAGLFMHLAKLAGIRQVSKVTGHGKGFGYAHLQPGQPLPPPELNHAWNRICLDDEWRLIDACWGAGNLNGSVWDQRLNPYWFTADATEFGKQHYPMDDPKNQLLTGRPRTWQEYIAEPLRPMIYGDFYSLNFDIYSLEPALDGLRTGGRLSFRIAKRCLHMSTAEEDNYVAFLYTNDQARTPLVADGSGGWSATVYVPPGSDVTLYYVKTVEDRDAKGLTVEEFQWMYGRRAMGTGGLAKWNAA</sequence>
<feature type="domain" description="Transglutaminase-like" evidence="2">
    <location>
        <begin position="210"/>
        <end position="328"/>
    </location>
</feature>
<dbReference type="Proteomes" id="UP000541558">
    <property type="component" value="Unassembled WGS sequence"/>
</dbReference>